<reference evidence="6" key="1">
    <citation type="submission" date="2021-02" db="EMBL/GenBank/DDBJ databases">
        <authorList>
            <person name="Nowell W R."/>
        </authorList>
    </citation>
    <scope>NUCLEOTIDE SEQUENCE</scope>
</reference>
<evidence type="ECO:0000256" key="2">
    <source>
        <dbReference type="ARBA" id="ARBA00022692"/>
    </source>
</evidence>
<dbReference type="InterPro" id="IPR050579">
    <property type="entry name" value="PMP-22/EMP/MP20-like"/>
</dbReference>
<keyword evidence="3 5" id="KW-1133">Transmembrane helix</keyword>
<gene>
    <name evidence="6" type="ORF">GPM918_LOCUS8236</name>
    <name evidence="7" type="ORF">OVA965_LOCUS22886</name>
    <name evidence="8" type="ORF">SRO942_LOCUS8236</name>
    <name evidence="9" type="ORF">TMI583_LOCUS23603</name>
</gene>
<evidence type="ECO:0000313" key="8">
    <source>
        <dbReference type="EMBL" id="CAF3677097.1"/>
    </source>
</evidence>
<evidence type="ECO:0000256" key="1">
    <source>
        <dbReference type="ARBA" id="ARBA00004141"/>
    </source>
</evidence>
<dbReference type="EMBL" id="CAJNOK010013076">
    <property type="protein sequence ID" value="CAF1177422.1"/>
    <property type="molecule type" value="Genomic_DNA"/>
</dbReference>
<keyword evidence="2 5" id="KW-0812">Transmembrane</keyword>
<sequence>MRIKGVVLLTLALFLGLGGLVLHLLAIFTTKWKITKRDKDPPLAPISYGLWERCEMQNVTFQKQGLPINQRATYVCLPNRYLRYSADHNNECFHRRRECGLYSSQTLPDGCKCRYLPSTKGLQWLTILAAIVLIIGLLLLYMKLIATPQNESAAFLLGFAPFLFILMAFLFMLTTLILLGSYLRRDSYEEFQFPLNTIDNNSTNTQNRLSFNLHGLKNYIRRHNDQFTRERARLANAELLSTINDTYHTVIGWSTGFEIIALVLVFGSAVLAFLLALASKSEEP</sequence>
<dbReference type="GO" id="GO:0005886">
    <property type="term" value="C:plasma membrane"/>
    <property type="evidence" value="ECO:0007669"/>
    <property type="project" value="TreeGrafter"/>
</dbReference>
<proteinExistence type="predicted"/>
<evidence type="ECO:0000313" key="7">
    <source>
        <dbReference type="EMBL" id="CAF1177422.1"/>
    </source>
</evidence>
<dbReference type="Proteomes" id="UP000682733">
    <property type="component" value="Unassembled WGS sequence"/>
</dbReference>
<dbReference type="EMBL" id="CAJNOQ010001412">
    <property type="protein sequence ID" value="CAF0893229.1"/>
    <property type="molecule type" value="Genomic_DNA"/>
</dbReference>
<feature type="transmembrane region" description="Helical" evidence="5">
    <location>
        <begin position="154"/>
        <end position="179"/>
    </location>
</feature>
<dbReference type="AlphaFoldDB" id="A0A813Z2I2"/>
<dbReference type="Proteomes" id="UP000681722">
    <property type="component" value="Unassembled WGS sequence"/>
</dbReference>
<comment type="subcellular location">
    <subcellularLocation>
        <location evidence="1">Membrane</location>
        <topology evidence="1">Multi-pass membrane protein</topology>
    </subcellularLocation>
</comment>
<accession>A0A813Z2I2</accession>
<evidence type="ECO:0000256" key="4">
    <source>
        <dbReference type="ARBA" id="ARBA00023136"/>
    </source>
</evidence>
<dbReference type="PANTHER" id="PTHR10671">
    <property type="entry name" value="EPITHELIAL MEMBRANE PROTEIN-RELATED"/>
    <property type="match status" value="1"/>
</dbReference>
<dbReference type="PANTHER" id="PTHR10671:SF108">
    <property type="entry name" value="CLAUDIN FAMILY PROTEIN-RELATED"/>
    <property type="match status" value="1"/>
</dbReference>
<dbReference type="Proteomes" id="UP000677228">
    <property type="component" value="Unassembled WGS sequence"/>
</dbReference>
<evidence type="ECO:0000256" key="3">
    <source>
        <dbReference type="ARBA" id="ARBA00022989"/>
    </source>
</evidence>
<keyword evidence="10" id="KW-1185">Reference proteome</keyword>
<dbReference type="OrthoDB" id="10012033at2759"/>
<evidence type="ECO:0000256" key="5">
    <source>
        <dbReference type="SAM" id="Phobius"/>
    </source>
</evidence>
<name>A0A813Z2I2_9BILA</name>
<dbReference type="EMBL" id="CAJOBA010034603">
    <property type="protein sequence ID" value="CAF3988708.1"/>
    <property type="molecule type" value="Genomic_DNA"/>
</dbReference>
<organism evidence="6 10">
    <name type="scientific">Didymodactylos carnosus</name>
    <dbReference type="NCBI Taxonomy" id="1234261"/>
    <lineage>
        <taxon>Eukaryota</taxon>
        <taxon>Metazoa</taxon>
        <taxon>Spiralia</taxon>
        <taxon>Gnathifera</taxon>
        <taxon>Rotifera</taxon>
        <taxon>Eurotatoria</taxon>
        <taxon>Bdelloidea</taxon>
        <taxon>Philodinida</taxon>
        <taxon>Philodinidae</taxon>
        <taxon>Didymodactylos</taxon>
    </lineage>
</organism>
<comment type="caution">
    <text evidence="6">The sequence shown here is derived from an EMBL/GenBank/DDBJ whole genome shotgun (WGS) entry which is preliminary data.</text>
</comment>
<feature type="transmembrane region" description="Helical" evidence="5">
    <location>
        <begin position="122"/>
        <end position="142"/>
    </location>
</feature>
<dbReference type="EMBL" id="CAJOBC010001412">
    <property type="protein sequence ID" value="CAF3677097.1"/>
    <property type="molecule type" value="Genomic_DNA"/>
</dbReference>
<evidence type="ECO:0000313" key="6">
    <source>
        <dbReference type="EMBL" id="CAF0893229.1"/>
    </source>
</evidence>
<dbReference type="Proteomes" id="UP000663829">
    <property type="component" value="Unassembled WGS sequence"/>
</dbReference>
<evidence type="ECO:0000313" key="10">
    <source>
        <dbReference type="Proteomes" id="UP000663829"/>
    </source>
</evidence>
<evidence type="ECO:0000313" key="9">
    <source>
        <dbReference type="EMBL" id="CAF3988708.1"/>
    </source>
</evidence>
<feature type="transmembrane region" description="Helical" evidence="5">
    <location>
        <begin position="259"/>
        <end position="278"/>
    </location>
</feature>
<dbReference type="Gene3D" id="1.20.140.150">
    <property type="match status" value="1"/>
</dbReference>
<protein>
    <submittedName>
        <fullName evidence="6">Uncharacterized protein</fullName>
    </submittedName>
</protein>
<feature type="transmembrane region" description="Helical" evidence="5">
    <location>
        <begin position="6"/>
        <end position="29"/>
    </location>
</feature>
<keyword evidence="4 5" id="KW-0472">Membrane</keyword>